<dbReference type="Gene3D" id="3.80.10.10">
    <property type="entry name" value="Ribonuclease Inhibitor"/>
    <property type="match status" value="1"/>
</dbReference>
<dbReference type="KEGG" id="cmp:Cha6605_1068"/>
<name>K9UD19_CHAP6</name>
<evidence type="ECO:0008006" key="3">
    <source>
        <dbReference type="Google" id="ProtNLM"/>
    </source>
</evidence>
<organism evidence="1 2">
    <name type="scientific">Chamaesiphon minutus (strain ATCC 27169 / PCC 6605)</name>
    <dbReference type="NCBI Taxonomy" id="1173020"/>
    <lineage>
        <taxon>Bacteria</taxon>
        <taxon>Bacillati</taxon>
        <taxon>Cyanobacteriota</taxon>
        <taxon>Cyanophyceae</taxon>
        <taxon>Gomontiellales</taxon>
        <taxon>Chamaesiphonaceae</taxon>
        <taxon>Chamaesiphon</taxon>
    </lineage>
</organism>
<dbReference type="InterPro" id="IPR047722">
    <property type="entry name" value="STM4015-like"/>
</dbReference>
<dbReference type="eggNOG" id="COG4886">
    <property type="taxonomic scope" value="Bacteria"/>
</dbReference>
<gene>
    <name evidence="1" type="ORF">Cha6605_1068</name>
</gene>
<reference evidence="1 2" key="1">
    <citation type="submission" date="2012-05" db="EMBL/GenBank/DDBJ databases">
        <title>Finished chromosome of genome of Chamaesiphon sp. PCC 6605.</title>
        <authorList>
            <consortium name="US DOE Joint Genome Institute"/>
            <person name="Gugger M."/>
            <person name="Coursin T."/>
            <person name="Rippka R."/>
            <person name="Tandeau De Marsac N."/>
            <person name="Huntemann M."/>
            <person name="Wei C.-L."/>
            <person name="Han J."/>
            <person name="Detter J.C."/>
            <person name="Han C."/>
            <person name="Tapia R."/>
            <person name="Chen A."/>
            <person name="Kyrpides N."/>
            <person name="Mavromatis K."/>
            <person name="Markowitz V."/>
            <person name="Szeto E."/>
            <person name="Ivanova N."/>
            <person name="Pagani I."/>
            <person name="Pati A."/>
            <person name="Goodwin L."/>
            <person name="Nordberg H.P."/>
            <person name="Cantor M.N."/>
            <person name="Hua S.X."/>
            <person name="Woyke T."/>
            <person name="Kerfeld C.A."/>
        </authorList>
    </citation>
    <scope>NUCLEOTIDE SEQUENCE [LARGE SCALE GENOMIC DNA]</scope>
    <source>
        <strain evidence="2">ATCC 27169 / PCC 6605</strain>
    </source>
</reference>
<keyword evidence="2" id="KW-1185">Reference proteome</keyword>
<proteinExistence type="predicted"/>
<dbReference type="NCBIfam" id="NF038076">
    <property type="entry name" value="fam_STM4015"/>
    <property type="match status" value="1"/>
</dbReference>
<dbReference type="SUPFAM" id="SSF52047">
    <property type="entry name" value="RNI-like"/>
    <property type="match status" value="1"/>
</dbReference>
<dbReference type="Proteomes" id="UP000010366">
    <property type="component" value="Chromosome"/>
</dbReference>
<dbReference type="HOGENOM" id="CLU_054192_0_0_3"/>
<evidence type="ECO:0000313" key="1">
    <source>
        <dbReference type="EMBL" id="AFY92301.1"/>
    </source>
</evidence>
<dbReference type="OrthoDB" id="571184at2"/>
<accession>K9UD19</accession>
<sequence length="306" mass="34037">MGIYQHVEKFIGKPIVEYTTDTGIAYPIEIIYRMSVEYDSEHSILDLLAHFTEHPNASRVPGLIIGMWDCEESSQNVVDFLVNASQKLPSLSALFLGDITGDENEISWIEQSDLSPLLTAYPQLEHLQIRGNDGLVLGELKHDRLKTLIVETGGLSVERVREVCQAQLPQLEHLELWLGDDNYGGDTTVEDLAPILSGKLFPNLKYLGLRDSCIADSIATAVAKAPVLQQIKVLDLSLGNLGDVGAAALLASPLIKHLAKLDLNHHYIPEEFRSKFEELGIDVDLSDEQEVDEDDDEEYRYIAVSE</sequence>
<dbReference type="EMBL" id="CP003600">
    <property type="protein sequence ID" value="AFY92301.1"/>
    <property type="molecule type" value="Genomic_DNA"/>
</dbReference>
<dbReference type="InterPro" id="IPR032675">
    <property type="entry name" value="LRR_dom_sf"/>
</dbReference>
<protein>
    <recommendedName>
        <fullName evidence="3">Leucine Rich Repeat (LRR)-containing protein</fullName>
    </recommendedName>
</protein>
<dbReference type="STRING" id="1173020.Cha6605_1068"/>
<evidence type="ECO:0000313" key="2">
    <source>
        <dbReference type="Proteomes" id="UP000010366"/>
    </source>
</evidence>
<dbReference type="RefSeq" id="WP_015158491.1">
    <property type="nucleotide sequence ID" value="NC_019697.1"/>
</dbReference>
<dbReference type="PATRIC" id="fig|1173020.3.peg.1246"/>
<dbReference type="AlphaFoldDB" id="K9UD19"/>